<proteinExistence type="predicted"/>
<dbReference type="AlphaFoldDB" id="A0A7T8JZA3"/>
<evidence type="ECO:0000313" key="3">
    <source>
        <dbReference type="Proteomes" id="UP000595437"/>
    </source>
</evidence>
<evidence type="ECO:0000256" key="1">
    <source>
        <dbReference type="SAM" id="MobiDB-lite"/>
    </source>
</evidence>
<reference evidence="3" key="1">
    <citation type="submission" date="2021-01" db="EMBL/GenBank/DDBJ databases">
        <title>Caligus Genome Assembly.</title>
        <authorList>
            <person name="Gallardo-Escarate C."/>
        </authorList>
    </citation>
    <scope>NUCLEOTIDE SEQUENCE [LARGE SCALE GENOMIC DNA]</scope>
</reference>
<sequence>MQRDDLPSSHPHKSFKLIAAAPRSPGAYCQDKDKTSTTKSFHQPQITMIHIIHL</sequence>
<gene>
    <name evidence="2" type="ORF">FKW44_013490</name>
</gene>
<dbReference type="Proteomes" id="UP000595437">
    <property type="component" value="Chromosome 9"/>
</dbReference>
<evidence type="ECO:0000313" key="2">
    <source>
        <dbReference type="EMBL" id="QQP39686.1"/>
    </source>
</evidence>
<dbReference type="EMBL" id="CP045898">
    <property type="protein sequence ID" value="QQP39686.1"/>
    <property type="molecule type" value="Genomic_DNA"/>
</dbReference>
<keyword evidence="3" id="KW-1185">Reference proteome</keyword>
<accession>A0A7T8JZA3</accession>
<name>A0A7T8JZA3_CALRO</name>
<organism evidence="2 3">
    <name type="scientific">Caligus rogercresseyi</name>
    <name type="common">Sea louse</name>
    <dbReference type="NCBI Taxonomy" id="217165"/>
    <lineage>
        <taxon>Eukaryota</taxon>
        <taxon>Metazoa</taxon>
        <taxon>Ecdysozoa</taxon>
        <taxon>Arthropoda</taxon>
        <taxon>Crustacea</taxon>
        <taxon>Multicrustacea</taxon>
        <taxon>Hexanauplia</taxon>
        <taxon>Copepoda</taxon>
        <taxon>Siphonostomatoida</taxon>
        <taxon>Caligidae</taxon>
        <taxon>Caligus</taxon>
    </lineage>
</organism>
<protein>
    <submittedName>
        <fullName evidence="2">Uncharacterized protein</fullName>
    </submittedName>
</protein>
<feature type="region of interest" description="Disordered" evidence="1">
    <location>
        <begin position="1"/>
        <end position="41"/>
    </location>
</feature>